<dbReference type="Proteomes" id="UP000242164">
    <property type="component" value="Unassembled WGS sequence"/>
</dbReference>
<dbReference type="GeneID" id="33898666"/>
<dbReference type="InterPro" id="IPR053182">
    <property type="entry name" value="YobU-like_regulator"/>
</dbReference>
<dbReference type="InterPro" id="IPR029441">
    <property type="entry name" value="Cass2"/>
</dbReference>
<evidence type="ECO:0000259" key="1">
    <source>
        <dbReference type="SMART" id="SM00871"/>
    </source>
</evidence>
<name>A0AAX2CLZ0_9BACI</name>
<dbReference type="EMBL" id="FMIK01000051">
    <property type="protein sequence ID" value="SCM03538.1"/>
    <property type="molecule type" value="Genomic_DNA"/>
</dbReference>
<dbReference type="SMART" id="SM00871">
    <property type="entry name" value="AraC_E_bind"/>
    <property type="match status" value="1"/>
</dbReference>
<evidence type="ECO:0000313" key="3">
    <source>
        <dbReference type="Proteomes" id="UP000242164"/>
    </source>
</evidence>
<gene>
    <name evidence="2" type="ORF">BCB44BAC_03843</name>
</gene>
<dbReference type="SUPFAM" id="SSF55136">
    <property type="entry name" value="Probable bacterial effector-binding domain"/>
    <property type="match status" value="1"/>
</dbReference>
<dbReference type="PANTHER" id="PTHR36444">
    <property type="entry name" value="TRANSCRIPTIONAL REGULATOR PROTEIN YOBU-RELATED"/>
    <property type="match status" value="1"/>
</dbReference>
<sequence length="129" mass="15097">MNIAVTEKQVYGKKVRTSNQNIHSIFKLWEEFLQLDLKGDVYGVYTNYESDYTGEYDLYIGTEKELVAAHKMIIPAGNYYVVEVDNSNPQGVFHAWEKIWQSDIKRAYQTDFEFYSKDGSIKIFLSIEE</sequence>
<dbReference type="PANTHER" id="PTHR36444:SF2">
    <property type="entry name" value="TRANSCRIPTIONAL REGULATOR PROTEIN YOBU-RELATED"/>
    <property type="match status" value="1"/>
</dbReference>
<dbReference type="RefSeq" id="WP_012095887.1">
    <property type="nucleotide sequence ID" value="NZ_CP024109.1"/>
</dbReference>
<reference evidence="2 3" key="1">
    <citation type="submission" date="2016-08" db="EMBL/GenBank/DDBJ databases">
        <authorList>
            <person name="Loux V."/>
            <person name="Rue O."/>
        </authorList>
    </citation>
    <scope>NUCLEOTIDE SEQUENCE [LARGE SCALE GENOMIC DNA]</scope>
    <source>
        <strain evidence="2 3">AFSSA_08CEB44bac</strain>
    </source>
</reference>
<feature type="domain" description="AraC effector-binding" evidence="1">
    <location>
        <begin position="1"/>
        <end position="128"/>
    </location>
</feature>
<dbReference type="InterPro" id="IPR010499">
    <property type="entry name" value="AraC_E-bd"/>
</dbReference>
<comment type="caution">
    <text evidence="2">The sequence shown here is derived from an EMBL/GenBank/DDBJ whole genome shotgun (WGS) entry which is preliminary data.</text>
</comment>
<protein>
    <submittedName>
        <fullName evidence="2">Transcription activator effector binding</fullName>
    </submittedName>
</protein>
<proteinExistence type="predicted"/>
<dbReference type="Gene3D" id="3.20.80.10">
    <property type="entry name" value="Regulatory factor, effector binding domain"/>
    <property type="match status" value="1"/>
</dbReference>
<dbReference type="AlphaFoldDB" id="A0AAX2CLZ0"/>
<dbReference type="Pfam" id="PF14526">
    <property type="entry name" value="Cass2"/>
    <property type="match status" value="1"/>
</dbReference>
<organism evidence="2 3">
    <name type="scientific">Bacillus cytotoxicus</name>
    <dbReference type="NCBI Taxonomy" id="580165"/>
    <lineage>
        <taxon>Bacteria</taxon>
        <taxon>Bacillati</taxon>
        <taxon>Bacillota</taxon>
        <taxon>Bacilli</taxon>
        <taxon>Bacillales</taxon>
        <taxon>Bacillaceae</taxon>
        <taxon>Bacillus</taxon>
        <taxon>Bacillus cereus group</taxon>
    </lineage>
</organism>
<accession>A0AAX2CLZ0</accession>
<dbReference type="InterPro" id="IPR011256">
    <property type="entry name" value="Reg_factor_effector_dom_sf"/>
</dbReference>
<evidence type="ECO:0000313" key="2">
    <source>
        <dbReference type="EMBL" id="SCM03538.1"/>
    </source>
</evidence>